<dbReference type="AlphaFoldDB" id="A0AAN5I8Z9"/>
<evidence type="ECO:0000259" key="1">
    <source>
        <dbReference type="PROSITE" id="PS50097"/>
    </source>
</evidence>
<dbReference type="SMART" id="SM00225">
    <property type="entry name" value="BTB"/>
    <property type="match status" value="1"/>
</dbReference>
<protein>
    <recommendedName>
        <fullName evidence="1">BTB domain-containing protein</fullName>
    </recommendedName>
</protein>
<dbReference type="PANTHER" id="PTHR22744:SF14">
    <property type="entry name" value="BTB DOMAIN-CONTAINING PROTEIN-RELATED"/>
    <property type="match status" value="1"/>
</dbReference>
<proteinExistence type="predicted"/>
<evidence type="ECO:0000313" key="3">
    <source>
        <dbReference type="Proteomes" id="UP001328107"/>
    </source>
</evidence>
<dbReference type="SUPFAM" id="SSF54695">
    <property type="entry name" value="POZ domain"/>
    <property type="match status" value="1"/>
</dbReference>
<feature type="non-terminal residue" evidence="2">
    <location>
        <position position="1"/>
    </location>
</feature>
<dbReference type="EMBL" id="BTRK01000005">
    <property type="protein sequence ID" value="GMR55515.1"/>
    <property type="molecule type" value="Genomic_DNA"/>
</dbReference>
<feature type="domain" description="BTB" evidence="1">
    <location>
        <begin position="171"/>
        <end position="237"/>
    </location>
</feature>
<dbReference type="InterPro" id="IPR000210">
    <property type="entry name" value="BTB/POZ_dom"/>
</dbReference>
<dbReference type="Proteomes" id="UP001328107">
    <property type="component" value="Unassembled WGS sequence"/>
</dbReference>
<reference evidence="3" key="1">
    <citation type="submission" date="2022-10" db="EMBL/GenBank/DDBJ databases">
        <title>Genome assembly of Pristionchus species.</title>
        <authorList>
            <person name="Yoshida K."/>
            <person name="Sommer R.J."/>
        </authorList>
    </citation>
    <scope>NUCLEOTIDE SEQUENCE [LARGE SCALE GENOMIC DNA]</scope>
    <source>
        <strain evidence="3">RS5460</strain>
    </source>
</reference>
<dbReference type="CDD" id="cd18186">
    <property type="entry name" value="BTB_POZ_ZBTB_KLHL-like"/>
    <property type="match status" value="1"/>
</dbReference>
<name>A0AAN5I8Z9_9BILA</name>
<evidence type="ECO:0000313" key="2">
    <source>
        <dbReference type="EMBL" id="GMR55515.1"/>
    </source>
</evidence>
<keyword evidence="3" id="KW-1185">Reference proteome</keyword>
<dbReference type="InterPro" id="IPR011333">
    <property type="entry name" value="SKP1/BTB/POZ_sf"/>
</dbReference>
<organism evidence="2 3">
    <name type="scientific">Pristionchus mayeri</name>
    <dbReference type="NCBI Taxonomy" id="1317129"/>
    <lineage>
        <taxon>Eukaryota</taxon>
        <taxon>Metazoa</taxon>
        <taxon>Ecdysozoa</taxon>
        <taxon>Nematoda</taxon>
        <taxon>Chromadorea</taxon>
        <taxon>Rhabditida</taxon>
        <taxon>Rhabditina</taxon>
        <taxon>Diplogasteromorpha</taxon>
        <taxon>Diplogasteroidea</taxon>
        <taxon>Neodiplogasteridae</taxon>
        <taxon>Pristionchus</taxon>
    </lineage>
</organism>
<comment type="caution">
    <text evidence="2">The sequence shown here is derived from an EMBL/GenBank/DDBJ whole genome shotgun (WGS) entry which is preliminary data.</text>
</comment>
<dbReference type="Gene3D" id="3.30.710.10">
    <property type="entry name" value="Potassium Channel Kv1.1, Chain A"/>
    <property type="match status" value="1"/>
</dbReference>
<accession>A0AAN5I8Z9</accession>
<gene>
    <name evidence="2" type="ORF">PMAYCL1PPCAC_25710</name>
</gene>
<dbReference type="Pfam" id="PF00651">
    <property type="entry name" value="BTB"/>
    <property type="match status" value="1"/>
</dbReference>
<dbReference type="PANTHER" id="PTHR22744">
    <property type="entry name" value="HELIX LOOP HELIX PROTEIN 21-RELATED"/>
    <property type="match status" value="1"/>
</dbReference>
<dbReference type="PROSITE" id="PS50097">
    <property type="entry name" value="BTB"/>
    <property type="match status" value="1"/>
</dbReference>
<sequence length="312" mass="35860">SYTTEAKEIGGLMWTLDGRCDVRSHASGKDRYLLSFMLVANHDRPSKFAWTAEGIIQIEGYFYAYGVVLLDSSDPTYSSKSIDEKGEPINPYSENPYPINKQFTFALDNNHRKGLTGCVCVIMDRRSAEERNEDRNWKYNGIYVKTRIHLTKITGVRRKPHFDFSSASMLSDVTLVVEDKELHVNKQYLSSISTVFRRMFDDSSSGANNRYPLEEVNYQDCVEFLRWIYPSSIKNFEEDGISRMLALAKKFNVPFIIDQIADFLHGTRDIFLALKIILHFGYEKSSCREPTLASRLGMSNERLSLEKSNQCV</sequence>